<dbReference type="OrthoDB" id="9806149at2"/>
<evidence type="ECO:0000256" key="3">
    <source>
        <dbReference type="ARBA" id="ARBA00022840"/>
    </source>
</evidence>
<keyword evidence="2" id="KW-0547">Nucleotide-binding</keyword>
<sequence>MAAVTAALLELEDAHARLAGAPVLDGADLSVRPGEVVALCGPNGAGKSSAIRAGLGLLPLSRGAARLGGDEVRRLSERARGARAAYLPQERSIAWNLPAVEVAALGAPFLAGAAALDRARAALDEVGIGHLADRGVGEMSGGERARVLLARALVVDAPLLIADEPIAGLDPDAQLLVLERLRARADAGGGVLVSLHDLTLAARYADRLVVMSRGRVAADGPPTEALSPAVLRSAFNLDGVWLEALDGPLLAARRLHQG</sequence>
<name>A0A494RHC0_9CAUL</name>
<dbReference type="GO" id="GO:0016887">
    <property type="term" value="F:ATP hydrolysis activity"/>
    <property type="evidence" value="ECO:0007669"/>
    <property type="project" value="InterPro"/>
</dbReference>
<dbReference type="Gene3D" id="3.40.50.300">
    <property type="entry name" value="P-loop containing nucleotide triphosphate hydrolases"/>
    <property type="match status" value="1"/>
</dbReference>
<dbReference type="InterPro" id="IPR003593">
    <property type="entry name" value="AAA+_ATPase"/>
</dbReference>
<dbReference type="PROSITE" id="PS50893">
    <property type="entry name" value="ABC_TRANSPORTER_2"/>
    <property type="match status" value="1"/>
</dbReference>
<evidence type="ECO:0000256" key="4">
    <source>
        <dbReference type="ARBA" id="ARBA00022967"/>
    </source>
</evidence>
<dbReference type="AlphaFoldDB" id="A0A494RHC0"/>
<dbReference type="RefSeq" id="WP_121482979.1">
    <property type="nucleotide sequence ID" value="NZ_CP032707.1"/>
</dbReference>
<evidence type="ECO:0000256" key="5">
    <source>
        <dbReference type="ARBA" id="ARBA00037066"/>
    </source>
</evidence>
<keyword evidence="8" id="KW-1185">Reference proteome</keyword>
<keyword evidence="1" id="KW-0813">Transport</keyword>
<accession>A0A494RHC0</accession>
<organism evidence="7 8">
    <name type="scientific">Brevundimonas naejangsanensis</name>
    <dbReference type="NCBI Taxonomy" id="588932"/>
    <lineage>
        <taxon>Bacteria</taxon>
        <taxon>Pseudomonadati</taxon>
        <taxon>Pseudomonadota</taxon>
        <taxon>Alphaproteobacteria</taxon>
        <taxon>Caulobacterales</taxon>
        <taxon>Caulobacteraceae</taxon>
        <taxon>Brevundimonas</taxon>
    </lineage>
</organism>
<dbReference type="Pfam" id="PF00005">
    <property type="entry name" value="ABC_tran"/>
    <property type="match status" value="1"/>
</dbReference>
<evidence type="ECO:0000313" key="8">
    <source>
        <dbReference type="Proteomes" id="UP000276984"/>
    </source>
</evidence>
<evidence type="ECO:0000313" key="7">
    <source>
        <dbReference type="EMBL" id="AYG95845.1"/>
    </source>
</evidence>
<evidence type="ECO:0000256" key="1">
    <source>
        <dbReference type="ARBA" id="ARBA00022448"/>
    </source>
</evidence>
<dbReference type="PROSITE" id="PS00211">
    <property type="entry name" value="ABC_TRANSPORTER_1"/>
    <property type="match status" value="1"/>
</dbReference>
<protein>
    <submittedName>
        <fullName evidence="7">ABC transporter ATP-binding protein</fullName>
    </submittedName>
</protein>
<dbReference type="InterPro" id="IPR003439">
    <property type="entry name" value="ABC_transporter-like_ATP-bd"/>
</dbReference>
<dbReference type="PANTHER" id="PTHR42794">
    <property type="entry name" value="HEMIN IMPORT ATP-BINDING PROTEIN HMUV"/>
    <property type="match status" value="1"/>
</dbReference>
<dbReference type="InterPro" id="IPR017871">
    <property type="entry name" value="ABC_transporter-like_CS"/>
</dbReference>
<gene>
    <name evidence="7" type="ORF">D8I30_12185</name>
</gene>
<dbReference type="SUPFAM" id="SSF52540">
    <property type="entry name" value="P-loop containing nucleoside triphosphate hydrolases"/>
    <property type="match status" value="1"/>
</dbReference>
<dbReference type="CDD" id="cd03214">
    <property type="entry name" value="ABC_Iron-Siderophores_B12_Hemin"/>
    <property type="match status" value="1"/>
</dbReference>
<keyword evidence="4" id="KW-1278">Translocase</keyword>
<feature type="domain" description="ABC transporter" evidence="6">
    <location>
        <begin position="9"/>
        <end position="238"/>
    </location>
</feature>
<dbReference type="GO" id="GO:0005524">
    <property type="term" value="F:ATP binding"/>
    <property type="evidence" value="ECO:0007669"/>
    <property type="project" value="UniProtKB-KW"/>
</dbReference>
<keyword evidence="3 7" id="KW-0067">ATP-binding</keyword>
<dbReference type="Proteomes" id="UP000276984">
    <property type="component" value="Chromosome"/>
</dbReference>
<proteinExistence type="predicted"/>
<reference evidence="7 8" key="1">
    <citation type="submission" date="2018-10" db="EMBL/GenBank/DDBJ databases">
        <title>Complete genome sequence of Brevundimonas naejangsanensis BRV3.</title>
        <authorList>
            <person name="Berrios L."/>
            <person name="Ely B."/>
        </authorList>
    </citation>
    <scope>NUCLEOTIDE SEQUENCE [LARGE SCALE GENOMIC DNA]</scope>
    <source>
        <strain evidence="7 8">BRV3</strain>
    </source>
</reference>
<dbReference type="SMART" id="SM00382">
    <property type="entry name" value="AAA"/>
    <property type="match status" value="1"/>
</dbReference>
<dbReference type="InterPro" id="IPR027417">
    <property type="entry name" value="P-loop_NTPase"/>
</dbReference>
<evidence type="ECO:0000256" key="2">
    <source>
        <dbReference type="ARBA" id="ARBA00022741"/>
    </source>
</evidence>
<dbReference type="PANTHER" id="PTHR42794:SF1">
    <property type="entry name" value="HEMIN IMPORT ATP-BINDING PROTEIN HMUV"/>
    <property type="match status" value="1"/>
</dbReference>
<dbReference type="EMBL" id="CP032707">
    <property type="protein sequence ID" value="AYG95845.1"/>
    <property type="molecule type" value="Genomic_DNA"/>
</dbReference>
<evidence type="ECO:0000259" key="6">
    <source>
        <dbReference type="PROSITE" id="PS50893"/>
    </source>
</evidence>
<comment type="function">
    <text evidence="5">Part of the ABC transporter complex HmuTUV involved in hemin import. Responsible for energy coupling to the transport system.</text>
</comment>